<dbReference type="EMBL" id="CM042058">
    <property type="protein sequence ID" value="KAI3685452.1"/>
    <property type="molecule type" value="Genomic_DNA"/>
</dbReference>
<reference evidence="1 2" key="2">
    <citation type="journal article" date="2022" name="Mol. Ecol. Resour.">
        <title>The genomes of chicory, endive, great burdock and yacon provide insights into Asteraceae paleo-polyploidization history and plant inulin production.</title>
        <authorList>
            <person name="Fan W."/>
            <person name="Wang S."/>
            <person name="Wang H."/>
            <person name="Wang A."/>
            <person name="Jiang F."/>
            <person name="Liu H."/>
            <person name="Zhao H."/>
            <person name="Xu D."/>
            <person name="Zhang Y."/>
        </authorList>
    </citation>
    <scope>NUCLEOTIDE SEQUENCE [LARGE SCALE GENOMIC DNA]</scope>
    <source>
        <strain evidence="2">cv. Niubang</strain>
    </source>
</reference>
<sequence>MFSLGFLSLTLFSNDMYIRKQIRNHIADNVRRAPIKSHAQNKFANSKKNTPNKPRSNLKKKKANNFVQVWVPKVKKSVSTTTSNSTADRNSAAASNTTANPVSTANKVSTVNQLILLMIVVLLTKLVLPIKHMTGNMACLQNFKRIDGGHVAFGDNPAGGKISGKGNVSKGKMTFEDVYYVEQLRYNLLSVS</sequence>
<reference evidence="2" key="1">
    <citation type="journal article" date="2022" name="Mol. Ecol. Resour.">
        <title>The genomes of chicory, endive, great burdock and yacon provide insights into Asteraceae palaeo-polyploidization history and plant inulin production.</title>
        <authorList>
            <person name="Fan W."/>
            <person name="Wang S."/>
            <person name="Wang H."/>
            <person name="Wang A."/>
            <person name="Jiang F."/>
            <person name="Liu H."/>
            <person name="Zhao H."/>
            <person name="Xu D."/>
            <person name="Zhang Y."/>
        </authorList>
    </citation>
    <scope>NUCLEOTIDE SEQUENCE [LARGE SCALE GENOMIC DNA]</scope>
    <source>
        <strain evidence="2">cv. Niubang</strain>
    </source>
</reference>
<keyword evidence="2" id="KW-1185">Reference proteome</keyword>
<proteinExistence type="predicted"/>
<evidence type="ECO:0000313" key="2">
    <source>
        <dbReference type="Proteomes" id="UP001055879"/>
    </source>
</evidence>
<protein>
    <submittedName>
        <fullName evidence="1">Uncharacterized protein</fullName>
    </submittedName>
</protein>
<name>A0ACB8YJM5_ARCLA</name>
<gene>
    <name evidence="1" type="ORF">L6452_34695</name>
</gene>
<accession>A0ACB8YJM5</accession>
<comment type="caution">
    <text evidence="1">The sequence shown here is derived from an EMBL/GenBank/DDBJ whole genome shotgun (WGS) entry which is preliminary data.</text>
</comment>
<evidence type="ECO:0000313" key="1">
    <source>
        <dbReference type="EMBL" id="KAI3685452.1"/>
    </source>
</evidence>
<dbReference type="Proteomes" id="UP001055879">
    <property type="component" value="Linkage Group LG12"/>
</dbReference>
<organism evidence="1 2">
    <name type="scientific">Arctium lappa</name>
    <name type="common">Greater burdock</name>
    <name type="synonym">Lappa major</name>
    <dbReference type="NCBI Taxonomy" id="4217"/>
    <lineage>
        <taxon>Eukaryota</taxon>
        <taxon>Viridiplantae</taxon>
        <taxon>Streptophyta</taxon>
        <taxon>Embryophyta</taxon>
        <taxon>Tracheophyta</taxon>
        <taxon>Spermatophyta</taxon>
        <taxon>Magnoliopsida</taxon>
        <taxon>eudicotyledons</taxon>
        <taxon>Gunneridae</taxon>
        <taxon>Pentapetalae</taxon>
        <taxon>asterids</taxon>
        <taxon>campanulids</taxon>
        <taxon>Asterales</taxon>
        <taxon>Asteraceae</taxon>
        <taxon>Carduoideae</taxon>
        <taxon>Cardueae</taxon>
        <taxon>Arctiinae</taxon>
        <taxon>Arctium</taxon>
    </lineage>
</organism>